<dbReference type="AlphaFoldDB" id="A0A0A8YC29"/>
<sequence>MPRDRSRSESDNGSSAPGPPAAAADDGLAGTRRSWCGAGWSQLAATWER</sequence>
<organism evidence="2">
    <name type="scientific">Arundo donax</name>
    <name type="common">Giant reed</name>
    <name type="synonym">Donax arundinaceus</name>
    <dbReference type="NCBI Taxonomy" id="35708"/>
    <lineage>
        <taxon>Eukaryota</taxon>
        <taxon>Viridiplantae</taxon>
        <taxon>Streptophyta</taxon>
        <taxon>Embryophyta</taxon>
        <taxon>Tracheophyta</taxon>
        <taxon>Spermatophyta</taxon>
        <taxon>Magnoliopsida</taxon>
        <taxon>Liliopsida</taxon>
        <taxon>Poales</taxon>
        <taxon>Poaceae</taxon>
        <taxon>PACMAD clade</taxon>
        <taxon>Arundinoideae</taxon>
        <taxon>Arundineae</taxon>
        <taxon>Arundo</taxon>
    </lineage>
</organism>
<protein>
    <submittedName>
        <fullName evidence="2">Uncharacterized protein</fullName>
    </submittedName>
</protein>
<dbReference type="EMBL" id="GBRH01274875">
    <property type="protein sequence ID" value="JAD23020.1"/>
    <property type="molecule type" value="Transcribed_RNA"/>
</dbReference>
<evidence type="ECO:0000256" key="1">
    <source>
        <dbReference type="SAM" id="MobiDB-lite"/>
    </source>
</evidence>
<reference evidence="2" key="2">
    <citation type="journal article" date="2015" name="Data Brief">
        <title>Shoot transcriptome of the giant reed, Arundo donax.</title>
        <authorList>
            <person name="Barrero R.A."/>
            <person name="Guerrero F.D."/>
            <person name="Moolhuijzen P."/>
            <person name="Goolsby J.A."/>
            <person name="Tidwell J."/>
            <person name="Bellgard S.E."/>
            <person name="Bellgard M.I."/>
        </authorList>
    </citation>
    <scope>NUCLEOTIDE SEQUENCE</scope>
    <source>
        <tissue evidence="2">Shoot tissue taken approximately 20 cm above the soil surface</tissue>
    </source>
</reference>
<proteinExistence type="predicted"/>
<accession>A0A0A8YC29</accession>
<feature type="region of interest" description="Disordered" evidence="1">
    <location>
        <begin position="1"/>
        <end position="33"/>
    </location>
</feature>
<reference evidence="2" key="1">
    <citation type="submission" date="2014-09" db="EMBL/GenBank/DDBJ databases">
        <authorList>
            <person name="Magalhaes I.L.F."/>
            <person name="Oliveira U."/>
            <person name="Santos F.R."/>
            <person name="Vidigal T.H.D.A."/>
            <person name="Brescovit A.D."/>
            <person name="Santos A.J."/>
        </authorList>
    </citation>
    <scope>NUCLEOTIDE SEQUENCE</scope>
    <source>
        <tissue evidence="2">Shoot tissue taken approximately 20 cm above the soil surface</tissue>
    </source>
</reference>
<feature type="compositionally biased region" description="Low complexity" evidence="1">
    <location>
        <begin position="11"/>
        <end position="27"/>
    </location>
</feature>
<feature type="compositionally biased region" description="Basic and acidic residues" evidence="1">
    <location>
        <begin position="1"/>
        <end position="10"/>
    </location>
</feature>
<evidence type="ECO:0000313" key="2">
    <source>
        <dbReference type="EMBL" id="JAD23020.1"/>
    </source>
</evidence>
<name>A0A0A8YC29_ARUDO</name>